<dbReference type="PROSITE" id="PS51257">
    <property type="entry name" value="PROKAR_LIPOPROTEIN"/>
    <property type="match status" value="1"/>
</dbReference>
<dbReference type="AlphaFoldDB" id="A0A9D1GC01"/>
<organism evidence="2 3">
    <name type="scientific">Candidatus Onthousia faecipullorum</name>
    <dbReference type="NCBI Taxonomy" id="2840887"/>
    <lineage>
        <taxon>Bacteria</taxon>
        <taxon>Bacillati</taxon>
        <taxon>Bacillota</taxon>
        <taxon>Bacilli</taxon>
        <taxon>Candidatus Onthousia</taxon>
    </lineage>
</organism>
<reference evidence="2" key="2">
    <citation type="journal article" date="2021" name="PeerJ">
        <title>Extensive microbial diversity within the chicken gut microbiome revealed by metagenomics and culture.</title>
        <authorList>
            <person name="Gilroy R."/>
            <person name="Ravi A."/>
            <person name="Getino M."/>
            <person name="Pursley I."/>
            <person name="Horton D.L."/>
            <person name="Alikhan N.F."/>
            <person name="Baker D."/>
            <person name="Gharbi K."/>
            <person name="Hall N."/>
            <person name="Watson M."/>
            <person name="Adriaenssens E.M."/>
            <person name="Foster-Nyarko E."/>
            <person name="Jarju S."/>
            <person name="Secka A."/>
            <person name="Antonio M."/>
            <person name="Oren A."/>
            <person name="Chaudhuri R.R."/>
            <person name="La Ragione R."/>
            <person name="Hildebrand F."/>
            <person name="Pallen M.J."/>
        </authorList>
    </citation>
    <scope>NUCLEOTIDE SEQUENCE</scope>
    <source>
        <strain evidence="2">CHK195-26880</strain>
    </source>
</reference>
<proteinExistence type="predicted"/>
<protein>
    <submittedName>
        <fullName evidence="2">Cyclic lactone autoinducer peptide</fullName>
    </submittedName>
</protein>
<accession>A0A9D1GC01</accession>
<evidence type="ECO:0000313" key="3">
    <source>
        <dbReference type="Proteomes" id="UP000886833"/>
    </source>
</evidence>
<feature type="signal peptide" evidence="1">
    <location>
        <begin position="1"/>
        <end position="24"/>
    </location>
</feature>
<name>A0A9D1GC01_9FIRM</name>
<keyword evidence="1" id="KW-0732">Signal</keyword>
<evidence type="ECO:0000313" key="2">
    <source>
        <dbReference type="EMBL" id="HIT37384.1"/>
    </source>
</evidence>
<reference evidence="2" key="1">
    <citation type="submission" date="2020-10" db="EMBL/GenBank/DDBJ databases">
        <authorList>
            <person name="Gilroy R."/>
        </authorList>
    </citation>
    <scope>NUCLEOTIDE SEQUENCE</scope>
    <source>
        <strain evidence="2">CHK195-26880</strain>
    </source>
</reference>
<dbReference type="EMBL" id="DVKQ01000031">
    <property type="protein sequence ID" value="HIT37384.1"/>
    <property type="molecule type" value="Genomic_DNA"/>
</dbReference>
<comment type="caution">
    <text evidence="2">The sequence shown here is derived from an EMBL/GenBank/DDBJ whole genome shotgun (WGS) entry which is preliminary data.</text>
</comment>
<sequence>MKKRMAKILAAVAMLATASASVGCAWLCADEPKALKNMD</sequence>
<dbReference type="Proteomes" id="UP000886833">
    <property type="component" value="Unassembled WGS sequence"/>
</dbReference>
<gene>
    <name evidence="2" type="ORF">IAB59_02750</name>
</gene>
<evidence type="ECO:0000256" key="1">
    <source>
        <dbReference type="SAM" id="SignalP"/>
    </source>
</evidence>
<dbReference type="InterPro" id="IPR009229">
    <property type="entry name" value="AgrD"/>
</dbReference>
<dbReference type="NCBIfam" id="TIGR04223">
    <property type="entry name" value="quorum_AgrD"/>
    <property type="match status" value="1"/>
</dbReference>
<feature type="chain" id="PRO_5039084123" evidence="1">
    <location>
        <begin position="25"/>
        <end position="39"/>
    </location>
</feature>